<keyword evidence="3" id="KW-0863">Zinc-finger</keyword>
<dbReference type="EMBL" id="JABANO010017290">
    <property type="protein sequence ID" value="KAF4733781.1"/>
    <property type="molecule type" value="Genomic_DNA"/>
</dbReference>
<dbReference type="GO" id="GO:0046983">
    <property type="term" value="F:protein dimerization activity"/>
    <property type="evidence" value="ECO:0007669"/>
    <property type="project" value="InterPro"/>
</dbReference>
<sequence>MSSPPSAGPIISEIAAAIAARAGSPPTKREKVSRMIDSEGAASTDLPPGVTRGDHDNNATMKASDPKGGIGGYLVALPPRILKSSLGKSEGQMRPHSDSLGQEKATIESSNSSVTADKKRRSRKAALPAFLLQASSTRSGGQRGSSSSSSSSGTTAIELVDEQSKGDYEPASSPRVAKKRKISLGASGTADILHKKRRSSLQDSEEYQPEDSDSEVSSLGTTNPTPKRKKGSRPSLGLAKTSRFDREFHPIFERVPKDNKYQNHAKCRVCDRILGMKNGSYTALEKHTCWQDYLRKKEGATRTGQRGENDRRDGHPTTIEQAFRSPLQKMAADEWQRQINRLIMRMVAFVVTDNATTMHTVGELLKDRESQYALDGMAGWLGCCAHTLHLVVTNALAIFKEETNRGCRPRQELGDDEIENPSSLFNQAENTRKHTFEASTSSDAEGSDDASESEDDYETIFHRMSEAAENEDKEWYPGVDAEWEQGMELKGTLDGVQRATRIILVKVRALNKLLKLSAPARDLLDAVKDEVEEECKGFQPLLDVSTRWNSTYDMLAEVLRCRPLIVKLQEKVHDLPKSSPVQKAMRRAYLNPSEWDRMADIVRALQPMKMATLWMSSTCWPSLPIVYGVMQTVRLFLAKEPESRERRRSTFCKKVIAKLLLKLDFYFGPLMRNRWVLATSYLCPETRLPSCPVAVPDDIGREACKGCIDALGITDDDRPDQKCAPKNPSAEAPAVVVEQVDGGDEFNSFLQDIYEGAVSREVPRDVDYYFREYEKRARSMVNHRKAGPDPELFSRFWSDNDDLGPLSSLARLAESVPSSSVSSESAFSRAGSLDRHQRSRLRDSTLRTLVLLKDLIE</sequence>
<feature type="compositionally biased region" description="Low complexity" evidence="6">
    <location>
        <begin position="133"/>
        <end position="156"/>
    </location>
</feature>
<feature type="region of interest" description="Disordered" evidence="6">
    <location>
        <begin position="432"/>
        <end position="456"/>
    </location>
</feature>
<dbReference type="Proteomes" id="UP000553632">
    <property type="component" value="Unassembled WGS sequence"/>
</dbReference>
<feature type="compositionally biased region" description="Polar residues" evidence="6">
    <location>
        <begin position="215"/>
        <end position="225"/>
    </location>
</feature>
<evidence type="ECO:0000313" key="9">
    <source>
        <dbReference type="EMBL" id="KAF4754876.1"/>
    </source>
</evidence>
<comment type="caution">
    <text evidence="9">The sequence shown here is derived from an EMBL/GenBank/DDBJ whole genome shotgun (WGS) entry which is preliminary data.</text>
</comment>
<evidence type="ECO:0000313" key="11">
    <source>
        <dbReference type="Proteomes" id="UP000574390"/>
    </source>
</evidence>
<evidence type="ECO:0000256" key="4">
    <source>
        <dbReference type="ARBA" id="ARBA00022833"/>
    </source>
</evidence>
<gene>
    <name evidence="9" type="ORF">FOZ62_017016</name>
    <name evidence="8" type="ORF">FOZ63_030407</name>
</gene>
<dbReference type="SUPFAM" id="SSF53098">
    <property type="entry name" value="Ribonuclease H-like"/>
    <property type="match status" value="1"/>
</dbReference>
<dbReference type="GO" id="GO:0005634">
    <property type="term" value="C:nucleus"/>
    <property type="evidence" value="ECO:0007669"/>
    <property type="project" value="UniProtKB-SubCell"/>
</dbReference>
<keyword evidence="10" id="KW-1185">Reference proteome</keyword>
<keyword evidence="4" id="KW-0862">Zinc</keyword>
<feature type="compositionally biased region" description="Basic and acidic residues" evidence="6">
    <location>
        <begin position="299"/>
        <end position="315"/>
    </location>
</feature>
<dbReference type="AlphaFoldDB" id="A0A7J6UCF0"/>
<keyword evidence="5" id="KW-0539">Nucleus</keyword>
<feature type="compositionally biased region" description="Acidic residues" evidence="6">
    <location>
        <begin position="445"/>
        <end position="456"/>
    </location>
</feature>
<comment type="subcellular location">
    <subcellularLocation>
        <location evidence="1">Nucleus</location>
    </subcellularLocation>
</comment>
<dbReference type="EMBL" id="JABANM010001092">
    <property type="protein sequence ID" value="KAF4754876.1"/>
    <property type="molecule type" value="Genomic_DNA"/>
</dbReference>
<feature type="compositionally biased region" description="Acidic residues" evidence="6">
    <location>
        <begin position="203"/>
        <end position="214"/>
    </location>
</feature>
<dbReference type="InterPro" id="IPR052035">
    <property type="entry name" value="ZnF_BED_domain_contain"/>
</dbReference>
<protein>
    <recommendedName>
        <fullName evidence="7">HAT C-terminal dimerisation domain-containing protein</fullName>
    </recommendedName>
</protein>
<dbReference type="PANTHER" id="PTHR46481:SF10">
    <property type="entry name" value="ZINC FINGER BED DOMAIN-CONTAINING PROTEIN 39"/>
    <property type="match status" value="1"/>
</dbReference>
<keyword evidence="2" id="KW-0479">Metal-binding</keyword>
<proteinExistence type="predicted"/>
<dbReference type="InterPro" id="IPR008906">
    <property type="entry name" value="HATC_C_dom"/>
</dbReference>
<feature type="region of interest" description="Disordered" evidence="6">
    <location>
        <begin position="84"/>
        <end position="242"/>
    </location>
</feature>
<dbReference type="Proteomes" id="UP000574390">
    <property type="component" value="Unassembled WGS sequence"/>
</dbReference>
<dbReference type="GO" id="GO:0008270">
    <property type="term" value="F:zinc ion binding"/>
    <property type="evidence" value="ECO:0007669"/>
    <property type="project" value="UniProtKB-KW"/>
</dbReference>
<evidence type="ECO:0000256" key="1">
    <source>
        <dbReference type="ARBA" id="ARBA00004123"/>
    </source>
</evidence>
<feature type="compositionally biased region" description="Basic and acidic residues" evidence="6">
    <location>
        <begin position="27"/>
        <end position="37"/>
    </location>
</feature>
<evidence type="ECO:0000256" key="3">
    <source>
        <dbReference type="ARBA" id="ARBA00022771"/>
    </source>
</evidence>
<name>A0A7J6UCF0_PEROL</name>
<dbReference type="Pfam" id="PF05699">
    <property type="entry name" value="Dimer_Tnp_hAT"/>
    <property type="match status" value="1"/>
</dbReference>
<evidence type="ECO:0000256" key="2">
    <source>
        <dbReference type="ARBA" id="ARBA00022723"/>
    </source>
</evidence>
<feature type="domain" description="HAT C-terminal dimerisation" evidence="7">
    <location>
        <begin position="795"/>
        <end position="854"/>
    </location>
</feature>
<dbReference type="PANTHER" id="PTHR46481">
    <property type="entry name" value="ZINC FINGER BED DOMAIN-CONTAINING PROTEIN 4"/>
    <property type="match status" value="1"/>
</dbReference>
<accession>A0A7J6UCF0</accession>
<feature type="region of interest" description="Disordered" evidence="6">
    <location>
        <begin position="299"/>
        <end position="318"/>
    </location>
</feature>
<evidence type="ECO:0000256" key="6">
    <source>
        <dbReference type="SAM" id="MobiDB-lite"/>
    </source>
</evidence>
<evidence type="ECO:0000313" key="10">
    <source>
        <dbReference type="Proteomes" id="UP000553632"/>
    </source>
</evidence>
<evidence type="ECO:0000259" key="7">
    <source>
        <dbReference type="Pfam" id="PF05699"/>
    </source>
</evidence>
<feature type="region of interest" description="Disordered" evidence="6">
    <location>
        <begin position="21"/>
        <end position="71"/>
    </location>
</feature>
<dbReference type="InterPro" id="IPR012337">
    <property type="entry name" value="RNaseH-like_sf"/>
</dbReference>
<evidence type="ECO:0000256" key="5">
    <source>
        <dbReference type="ARBA" id="ARBA00023242"/>
    </source>
</evidence>
<organism evidence="9 11">
    <name type="scientific">Perkinsus olseni</name>
    <name type="common">Perkinsus atlanticus</name>
    <dbReference type="NCBI Taxonomy" id="32597"/>
    <lineage>
        <taxon>Eukaryota</taxon>
        <taxon>Sar</taxon>
        <taxon>Alveolata</taxon>
        <taxon>Perkinsozoa</taxon>
        <taxon>Perkinsea</taxon>
        <taxon>Perkinsida</taxon>
        <taxon>Perkinsidae</taxon>
        <taxon>Perkinsus</taxon>
    </lineage>
</organism>
<reference evidence="10 11" key="1">
    <citation type="submission" date="2020-04" db="EMBL/GenBank/DDBJ databases">
        <title>Perkinsus olseni comparative genomics.</title>
        <authorList>
            <person name="Bogema D.R."/>
        </authorList>
    </citation>
    <scope>NUCLEOTIDE SEQUENCE [LARGE SCALE GENOMIC DNA]</scope>
    <source>
        <strain evidence="9">ATCC PRA-205</strain>
        <strain evidence="8 10">ATCC PRA-207</strain>
    </source>
</reference>
<evidence type="ECO:0000313" key="8">
    <source>
        <dbReference type="EMBL" id="KAF4733781.1"/>
    </source>
</evidence>